<keyword evidence="1 2" id="KW-0378">Hydrolase</keyword>
<evidence type="ECO:0000313" key="2">
    <source>
        <dbReference type="EMBL" id="PPI85197.1"/>
    </source>
</evidence>
<organism evidence="2 3">
    <name type="scientific">Marinobacter maroccanus</name>
    <dbReference type="NCBI Taxonomy" id="2055143"/>
    <lineage>
        <taxon>Bacteria</taxon>
        <taxon>Pseudomonadati</taxon>
        <taxon>Pseudomonadota</taxon>
        <taxon>Gammaproteobacteria</taxon>
        <taxon>Pseudomonadales</taxon>
        <taxon>Marinobacteraceae</taxon>
        <taxon>Marinobacter</taxon>
    </lineage>
</organism>
<dbReference type="AlphaFoldDB" id="A0A2S5ZCU0"/>
<dbReference type="GO" id="GO:0005615">
    <property type="term" value="C:extracellular space"/>
    <property type="evidence" value="ECO:0007669"/>
    <property type="project" value="InterPro"/>
</dbReference>
<name>A0A2S5ZCU0_9GAMM</name>
<gene>
    <name evidence="2" type="ORF">KEHDKFFH_05440</name>
</gene>
<accession>A0A2S5ZCU0</accession>
<dbReference type="PIRSF" id="PIRSF011409">
    <property type="entry name" value="HObutyrate_olig_hydrol"/>
    <property type="match status" value="1"/>
</dbReference>
<dbReference type="GO" id="GO:0047989">
    <property type="term" value="F:hydroxybutyrate-dimer hydrolase activity"/>
    <property type="evidence" value="ECO:0007669"/>
    <property type="project" value="InterPro"/>
</dbReference>
<dbReference type="InterPro" id="IPR016582">
    <property type="entry name" value="OHBut_olig_hydro_put"/>
</dbReference>
<evidence type="ECO:0000256" key="1">
    <source>
        <dbReference type="ARBA" id="ARBA00022801"/>
    </source>
</evidence>
<dbReference type="OrthoDB" id="4294477at2"/>
<dbReference type="Pfam" id="PF10605">
    <property type="entry name" value="3HBOH"/>
    <property type="match status" value="1"/>
</dbReference>
<comment type="caution">
    <text evidence="2">The sequence shown here is derived from an EMBL/GenBank/DDBJ whole genome shotgun (WGS) entry which is preliminary data.</text>
</comment>
<dbReference type="Proteomes" id="UP000239917">
    <property type="component" value="Unassembled WGS sequence"/>
</dbReference>
<sequence length="724" mass="76436">MAFPGPGLRPGLFVYNNKQGTIMKRIMLCALIGATGMTLTACKDGKPPFNEIPDFIQGDINQTSYDGVTDDLLTAGLGASGLATAPAPAFADPLNPTAAELRRLAIYNNYRALVDTAPGGGYGTFFGPQVDASGEGLIPGDEYLAYMAVPGTDVPVTVMAQVPDSFDPERPCMVTAPSSGSRGIYGAIGTAGEWGLKKGCAVVYTDKGTGTGSHNLATNTAQRMDGTLTSADEPVQFRADLTDEQRADFDNSWPDRFAYKHAHSKANPEADWGLHVLQSIEFGFYVLNEKFGRELGNGETLLTINPKNTVVIASSVSNGGGSSVRAAEQDTRGLIDGVAVSEPNVNPEVDRSFTIRQGEGPVITEHSRSLLDYTTALAVYQGCANQAPAIRDDAPLNATFNPPAIGENICNSLANKGLVSGATLDDRATDALRILNEEFGIQPEQNLLAPVHFGLAVAPSIAMTYANAYGRAGVEDRVCELSLAATDTAGAVTQIAPSVEAALFSVSNGIPPSAGVNIVYDSADGQPTSLPASASPSSNQLDYGLDALLCLRSLAQGSDAISGADLEGSDAELATAIAEGIADVRASGNLQGKPTVFVTGRADAILPINHTSRPYFGLNQRVEGKKSNLRYYEILNAHHLDVLNGFPGVADRYVPLHHYYFQALDLVWANLTEKQALPPSQVVRTVPRGDITTPLAEANLPAINPEPDAADQIVFEDDQVRIPE</sequence>
<keyword evidence="3" id="KW-1185">Reference proteome</keyword>
<proteinExistence type="predicted"/>
<reference evidence="2 3" key="1">
    <citation type="submission" date="2018-01" db="EMBL/GenBank/DDBJ databases">
        <title>Complete genome sequences of the type strains of Marinobacter flavimaris and Marinobacter maroccanus.</title>
        <authorList>
            <person name="Palau M."/>
            <person name="Boujida N."/>
            <person name="Manresa A."/>
            <person name="Minana-Galbis D."/>
        </authorList>
    </citation>
    <scope>NUCLEOTIDE SEQUENCE [LARGE SCALE GENOMIC DNA]</scope>
    <source>
        <strain evidence="2 3">N4</strain>
    </source>
</reference>
<dbReference type="GO" id="GO:0019605">
    <property type="term" value="P:butyrate metabolic process"/>
    <property type="evidence" value="ECO:0007669"/>
    <property type="project" value="InterPro"/>
</dbReference>
<protein>
    <submittedName>
        <fullName evidence="2">D-(-)-3-hydroxybutyrate oligomer hydrolase</fullName>
    </submittedName>
</protein>
<evidence type="ECO:0000313" key="3">
    <source>
        <dbReference type="Proteomes" id="UP000239917"/>
    </source>
</evidence>
<dbReference type="EMBL" id="PSSX01000003">
    <property type="protein sequence ID" value="PPI85197.1"/>
    <property type="molecule type" value="Genomic_DNA"/>
</dbReference>